<dbReference type="CDD" id="cd09273">
    <property type="entry name" value="RNase_HI_RT_Bel"/>
    <property type="match status" value="1"/>
</dbReference>
<dbReference type="SMART" id="SM00343">
    <property type="entry name" value="ZnF_C2HC"/>
    <property type="match status" value="1"/>
</dbReference>
<dbReference type="InterPro" id="IPR002156">
    <property type="entry name" value="RNaseH_domain"/>
</dbReference>
<dbReference type="InterPro" id="IPR036397">
    <property type="entry name" value="RNaseH_sf"/>
</dbReference>
<dbReference type="GO" id="GO:0006508">
    <property type="term" value="P:proteolysis"/>
    <property type="evidence" value="ECO:0007669"/>
    <property type="project" value="UniProtKB-KW"/>
</dbReference>
<dbReference type="Pfam" id="PF17919">
    <property type="entry name" value="RT_RNaseH_2"/>
    <property type="match status" value="1"/>
</dbReference>
<dbReference type="InterPro" id="IPR012337">
    <property type="entry name" value="RNaseH-like_sf"/>
</dbReference>
<proteinExistence type="predicted"/>
<dbReference type="GO" id="GO:0004190">
    <property type="term" value="F:aspartic-type endopeptidase activity"/>
    <property type="evidence" value="ECO:0007669"/>
    <property type="project" value="UniProtKB-KW"/>
</dbReference>
<dbReference type="PANTHER" id="PTHR33064:SF37">
    <property type="entry name" value="RIBONUCLEASE H"/>
    <property type="match status" value="1"/>
</dbReference>
<keyword evidence="2" id="KW-0378">Hydrolase</keyword>
<dbReference type="Gene3D" id="4.10.60.10">
    <property type="entry name" value="Zinc finger, CCHC-type"/>
    <property type="match status" value="1"/>
</dbReference>
<keyword evidence="6" id="KW-1185">Reference proteome</keyword>
<dbReference type="SUPFAM" id="SSF53098">
    <property type="entry name" value="Ribonuclease H-like"/>
    <property type="match status" value="2"/>
</dbReference>
<dbReference type="Gene3D" id="3.30.420.10">
    <property type="entry name" value="Ribonuclease H-like superfamily/Ribonuclease H"/>
    <property type="match status" value="2"/>
</dbReference>
<dbReference type="InterPro" id="IPR001878">
    <property type="entry name" value="Znf_CCHC"/>
</dbReference>
<dbReference type="STRING" id="333673.A0A3M0L367"/>
<comment type="caution">
    <text evidence="5">The sequence shown here is derived from an EMBL/GenBank/DDBJ whole genome shotgun (WGS) entry which is preliminary data.</text>
</comment>
<dbReference type="GO" id="GO:0004523">
    <property type="term" value="F:RNA-DNA hybrid ribonuclease activity"/>
    <property type="evidence" value="ECO:0007669"/>
    <property type="project" value="InterPro"/>
</dbReference>
<dbReference type="PANTHER" id="PTHR33064">
    <property type="entry name" value="POL PROTEIN"/>
    <property type="match status" value="1"/>
</dbReference>
<dbReference type="GO" id="GO:0006259">
    <property type="term" value="P:DNA metabolic process"/>
    <property type="evidence" value="ECO:0007669"/>
    <property type="project" value="UniProtKB-ARBA"/>
</dbReference>
<keyword evidence="1" id="KW-0645">Protease</keyword>
<feature type="domain" description="RNase H type-1" evidence="4">
    <location>
        <begin position="405"/>
        <end position="551"/>
    </location>
</feature>
<gene>
    <name evidence="5" type="ORF">DUI87_03307</name>
</gene>
<dbReference type="Gene3D" id="3.10.20.370">
    <property type="match status" value="1"/>
</dbReference>
<sequence>MCRHTSPDPGSDEGMQQLINLFLGQSTGDIRRKLQKIRGPNSWNLETLLDEAWRVFSNREEGYKQGVKKLAAVVKEGEKGKHGQGPPKQGPLRLGKDQCAFCKKFGHWKNQCPELRKATRTQETCVDWTVSLLNFLRLQGYRVSQKKAQMVRQTVIYLGYEVSAGQRTLGQDRKEAICQTPKPQTVKELRTFLGMTGWCRLWISNYGLLVKPLYALITEGSRDLQWRKDATRAFDQLKKALMSAPALGLPNVSKPFFLFSHEKQGIALGILAQNLGPYRRAVAYLSKQLDTAAKGWPGCLRAVAAVAINIQEARKFTLGQKMTVLVSHTMSAVLEAKGGHWLSPQRFLKYQAILVEQDDVEIVVTNIVNPASFLSGSTGEPVIHDCLETIEATYSRRPDLKDTPLEDADTWFTDGSSYVVSGRRHAGYAVTTSREVIESGPLPTNTSAQKAEIIALIRALELAKRKEINIYTDSRYAFGVVLAHGAIWKERGLLNSQGKSIKHAQEILRLLDAVQLPERVAIMHIKAHQKVSSELEEGNMLADREAKEAAKGEVPDKAVEAALIPDGKVSIEGWPEAFPARTAKVREVTKALLQEIIPRFGVPATISSDRGPHFISKIVQ</sequence>
<name>A0A3M0L367_HIRRU</name>
<dbReference type="EMBL" id="QRBI01000094">
    <property type="protein sequence ID" value="RMC19743.1"/>
    <property type="molecule type" value="Genomic_DNA"/>
</dbReference>
<keyword evidence="3" id="KW-0238">DNA-binding</keyword>
<dbReference type="InterPro" id="IPR041577">
    <property type="entry name" value="RT_RNaseH_2"/>
</dbReference>
<dbReference type="InterPro" id="IPR043502">
    <property type="entry name" value="DNA/RNA_pol_sf"/>
</dbReference>
<evidence type="ECO:0000313" key="5">
    <source>
        <dbReference type="EMBL" id="RMC19743.1"/>
    </source>
</evidence>
<dbReference type="InterPro" id="IPR051320">
    <property type="entry name" value="Viral_Replic_Matur_Polypro"/>
</dbReference>
<dbReference type="GO" id="GO:0003677">
    <property type="term" value="F:DNA binding"/>
    <property type="evidence" value="ECO:0007669"/>
    <property type="project" value="UniProtKB-KW"/>
</dbReference>
<dbReference type="GO" id="GO:0008270">
    <property type="term" value="F:zinc ion binding"/>
    <property type="evidence" value="ECO:0007669"/>
    <property type="project" value="InterPro"/>
</dbReference>
<dbReference type="InterPro" id="IPR036875">
    <property type="entry name" value="Znf_CCHC_sf"/>
</dbReference>
<evidence type="ECO:0000313" key="6">
    <source>
        <dbReference type="Proteomes" id="UP000269221"/>
    </source>
</evidence>
<organism evidence="5 6">
    <name type="scientific">Hirundo rustica rustica</name>
    <dbReference type="NCBI Taxonomy" id="333673"/>
    <lineage>
        <taxon>Eukaryota</taxon>
        <taxon>Metazoa</taxon>
        <taxon>Chordata</taxon>
        <taxon>Craniata</taxon>
        <taxon>Vertebrata</taxon>
        <taxon>Euteleostomi</taxon>
        <taxon>Archelosauria</taxon>
        <taxon>Archosauria</taxon>
        <taxon>Dinosauria</taxon>
        <taxon>Saurischia</taxon>
        <taxon>Theropoda</taxon>
        <taxon>Coelurosauria</taxon>
        <taxon>Aves</taxon>
        <taxon>Neognathae</taxon>
        <taxon>Neoaves</taxon>
        <taxon>Telluraves</taxon>
        <taxon>Australaves</taxon>
        <taxon>Passeriformes</taxon>
        <taxon>Sylvioidea</taxon>
        <taxon>Hirundinidae</taxon>
        <taxon>Hirundo</taxon>
    </lineage>
</organism>
<evidence type="ECO:0000256" key="3">
    <source>
        <dbReference type="ARBA" id="ARBA00023125"/>
    </source>
</evidence>
<accession>A0A3M0L367</accession>
<dbReference type="AlphaFoldDB" id="A0A3M0L367"/>
<dbReference type="PROSITE" id="PS50879">
    <property type="entry name" value="RNASE_H_1"/>
    <property type="match status" value="1"/>
</dbReference>
<evidence type="ECO:0000256" key="1">
    <source>
        <dbReference type="ARBA" id="ARBA00022670"/>
    </source>
</evidence>
<dbReference type="SUPFAM" id="SSF57756">
    <property type="entry name" value="Retrovirus zinc finger-like domains"/>
    <property type="match status" value="1"/>
</dbReference>
<reference evidence="5 6" key="1">
    <citation type="submission" date="2018-07" db="EMBL/GenBank/DDBJ databases">
        <title>A high quality draft genome assembly of the barn swallow (H. rustica rustica).</title>
        <authorList>
            <person name="Formenti G."/>
            <person name="Chiara M."/>
            <person name="Poveda L."/>
            <person name="Francoijs K.-J."/>
            <person name="Bonisoli-Alquati A."/>
            <person name="Canova L."/>
            <person name="Gianfranceschi L."/>
            <person name="Horner D.S."/>
            <person name="Saino N."/>
        </authorList>
    </citation>
    <scope>NUCLEOTIDE SEQUENCE [LARGE SCALE GENOMIC DNA]</scope>
    <source>
        <strain evidence="5">Chelidonia</strain>
        <tissue evidence="5">Blood</tissue>
    </source>
</reference>
<protein>
    <recommendedName>
        <fullName evidence="4">RNase H type-1 domain-containing protein</fullName>
    </recommendedName>
</protein>
<evidence type="ECO:0000259" key="4">
    <source>
        <dbReference type="PROSITE" id="PS50879"/>
    </source>
</evidence>
<dbReference type="InterPro" id="IPR043128">
    <property type="entry name" value="Rev_trsase/Diguanyl_cyclase"/>
</dbReference>
<evidence type="ECO:0000256" key="2">
    <source>
        <dbReference type="ARBA" id="ARBA00022750"/>
    </source>
</evidence>
<dbReference type="Pfam" id="PF00075">
    <property type="entry name" value="RNase_H"/>
    <property type="match status" value="1"/>
</dbReference>
<dbReference type="FunFam" id="3.30.70.270:FF:000020">
    <property type="entry name" value="Transposon Tf2-6 polyprotein-like Protein"/>
    <property type="match status" value="1"/>
</dbReference>
<dbReference type="SUPFAM" id="SSF56672">
    <property type="entry name" value="DNA/RNA polymerases"/>
    <property type="match status" value="1"/>
</dbReference>
<dbReference type="OrthoDB" id="9187759at2759"/>
<dbReference type="Gene3D" id="3.30.70.270">
    <property type="match status" value="2"/>
</dbReference>
<keyword evidence="2" id="KW-0064">Aspartyl protease</keyword>
<dbReference type="Proteomes" id="UP000269221">
    <property type="component" value="Unassembled WGS sequence"/>
</dbReference>